<evidence type="ECO:0000256" key="2">
    <source>
        <dbReference type="ARBA" id="ARBA00022448"/>
    </source>
</evidence>
<comment type="subcellular location">
    <subcellularLocation>
        <location evidence="15">Postsynaptic cell membrane</location>
        <topology evidence="15">Multi-pass membrane protein</topology>
    </subcellularLocation>
</comment>
<dbReference type="GO" id="GO:0035249">
    <property type="term" value="P:synaptic transmission, glutamatergic"/>
    <property type="evidence" value="ECO:0000318"/>
    <property type="project" value="GO_Central"/>
</dbReference>
<evidence type="ECO:0000256" key="20">
    <source>
        <dbReference type="SAM" id="Phobius"/>
    </source>
</evidence>
<dbReference type="InterPro" id="IPR015683">
    <property type="entry name" value="Ionotropic_Glu_rcpt"/>
</dbReference>
<keyword evidence="14" id="KW-0407">Ion channel</keyword>
<evidence type="ECO:0000256" key="4">
    <source>
        <dbReference type="ARBA" id="ARBA00022692"/>
    </source>
</evidence>
<evidence type="ECO:0000256" key="6">
    <source>
        <dbReference type="ARBA" id="ARBA00022989"/>
    </source>
</evidence>
<dbReference type="GO" id="GO:0008066">
    <property type="term" value="F:glutamate receptor activity"/>
    <property type="evidence" value="ECO:0000318"/>
    <property type="project" value="GO_Central"/>
</dbReference>
<dbReference type="Proteomes" id="UP000000305">
    <property type="component" value="Unassembled WGS sequence"/>
</dbReference>
<dbReference type="PRINTS" id="PR00177">
    <property type="entry name" value="NMDARECEPTOR"/>
</dbReference>
<dbReference type="GO" id="GO:0050804">
    <property type="term" value="P:modulation of chemical synaptic transmission"/>
    <property type="evidence" value="ECO:0000318"/>
    <property type="project" value="GO_Central"/>
</dbReference>
<feature type="transmembrane region" description="Helical" evidence="20">
    <location>
        <begin position="577"/>
        <end position="595"/>
    </location>
</feature>
<dbReference type="InterPro" id="IPR019594">
    <property type="entry name" value="Glu/Gly-bd"/>
</dbReference>
<keyword evidence="3" id="KW-1003">Cell membrane</keyword>
<dbReference type="InterPro" id="IPR001508">
    <property type="entry name" value="Iono_Glu_rcpt_met"/>
</dbReference>
<feature type="chain" id="PRO_5003239718" description="Glutamate receptor 1" evidence="21">
    <location>
        <begin position="26"/>
        <end position="915"/>
    </location>
</feature>
<dbReference type="SUPFAM" id="SSF53850">
    <property type="entry name" value="Periplasmic binding protein-like II"/>
    <property type="match status" value="1"/>
</dbReference>
<feature type="signal peptide" evidence="21">
    <location>
        <begin position="1"/>
        <end position="25"/>
    </location>
</feature>
<dbReference type="KEGG" id="dpx:DAPPUDRAFT_309661"/>
<evidence type="ECO:0000259" key="23">
    <source>
        <dbReference type="SMART" id="SM00918"/>
    </source>
</evidence>
<feature type="disulfide bond" evidence="19">
    <location>
        <begin position="766"/>
        <end position="824"/>
    </location>
</feature>
<feature type="site" description="Interaction with the cone snail toxin Con-ikot-ikot" evidence="18">
    <location>
        <position position="800"/>
    </location>
</feature>
<dbReference type="CDD" id="cd06382">
    <property type="entry name" value="PBP1_iGluR_Kainate"/>
    <property type="match status" value="1"/>
</dbReference>
<evidence type="ECO:0000256" key="16">
    <source>
        <dbReference type="ARBA" id="ARBA00072754"/>
    </source>
</evidence>
<feature type="transmembrane region" description="Helical" evidence="20">
    <location>
        <begin position="654"/>
        <end position="675"/>
    </location>
</feature>
<dbReference type="Gene3D" id="1.10.287.70">
    <property type="match status" value="1"/>
</dbReference>
<dbReference type="FunFam" id="1.10.287.70:FF:000064">
    <property type="entry name" value="Glutamate receptor ionotropic, kainate"/>
    <property type="match status" value="1"/>
</dbReference>
<dbReference type="SUPFAM" id="SSF81324">
    <property type="entry name" value="Voltage-gated potassium channels"/>
    <property type="match status" value="1"/>
</dbReference>
<keyword evidence="19" id="KW-1015">Disulfide bond</keyword>
<evidence type="ECO:0000256" key="5">
    <source>
        <dbReference type="ARBA" id="ARBA00022729"/>
    </source>
</evidence>
<dbReference type="SMART" id="SM00918">
    <property type="entry name" value="Lig_chan-Glu_bd"/>
    <property type="match status" value="1"/>
</dbReference>
<dbReference type="SMART" id="SM00079">
    <property type="entry name" value="PBPe"/>
    <property type="match status" value="1"/>
</dbReference>
<evidence type="ECO:0000256" key="12">
    <source>
        <dbReference type="ARBA" id="ARBA00023257"/>
    </source>
</evidence>
<sequence>MFKLLASIVFAITWISMIQVEPVDALPDVIYLGGLFDTTSDPSLDMAYRYAMKMVQANRQILPRSRLSRVPLGSGNVEFLPPNDSFIASKKVCQMIRFGVAAIIGPQSEASADHVQSMCQTMKIPHIQTHWDPKRLTAMDVMKNGDRNNYAGRNSNSPLSVNLYPNPASVSRAYADVINGWKWKTFTVLYEDEDGLIRLQELLQLSISPGYKIIIRQLPDSDDYRPLLKEMKKNGERNIVLDCSQLSRVSEILQQAQQVGMTTLAQSYFITSLDMHILDYDQYKQGGANISGLRMVDPHRRETVDVLGKWNNWELSAGKNLNVTEKTLTLEAALVYDGVQLLAKALHDMGRSQEVTPKSFSCDGIDTWAQGNNLINFMKTTEIEGLSGTIKFDSEGSRSNFHLSIVELQPDGLTEVGTWNSIEGPDFFRLRSDGQSLIQESLFNKTLVVTTILSNPYFMMKESDQILVGNDRFEGFVFDIIDEISQMLGFNYIFKLVDDSNWGSLNKITGEWNGMIRELLDGKADLAIADLSINYDRESAVDFTMPFLNTGISILYKKPQKKPPNLFSFLSPLSVEVWIYMCTAYLAVSLSIYAMSRITPYEWNNPHPCRQQPDILENNFTILNAMWFTIGSLMQQGSDVMPRATSTRMVAGLWWFFTLIMISSYTANLAAFLTVERMDSPISSAEDLAKQTKIKYGSVGSGSTLDFFRYSTLPTQQRMWTFMETTRPSVFVKSTKEGVERVQRSNGQYAFFMESTSIEFFTERRCDLTQIGFPMDSKGYGIAMRPGSPFRAVLSQAVLKMQETNRFIILKKKWWTEMRGGGACKDDGSKTAASAAELGLANVGGIFVVLILGSSVALLIALGEFVWKSRKLALDEVDGGEGSVWKSMMSELKITLDCSSDTKPTRSTRSLTNNS</sequence>
<keyword evidence="11" id="KW-0325">Glycoprotein</keyword>
<evidence type="ECO:0000256" key="7">
    <source>
        <dbReference type="ARBA" id="ARBA00023018"/>
    </source>
</evidence>
<dbReference type="Gene3D" id="3.40.190.10">
    <property type="entry name" value="Periplasmic binding protein-like II"/>
    <property type="match status" value="2"/>
</dbReference>
<evidence type="ECO:0000313" key="25">
    <source>
        <dbReference type="Proteomes" id="UP000000305"/>
    </source>
</evidence>
<keyword evidence="2" id="KW-0813">Transport</keyword>
<proteinExistence type="inferred from homology"/>
<organism evidence="24 25">
    <name type="scientific">Daphnia pulex</name>
    <name type="common">Water flea</name>
    <dbReference type="NCBI Taxonomy" id="6669"/>
    <lineage>
        <taxon>Eukaryota</taxon>
        <taxon>Metazoa</taxon>
        <taxon>Ecdysozoa</taxon>
        <taxon>Arthropoda</taxon>
        <taxon>Crustacea</taxon>
        <taxon>Branchiopoda</taxon>
        <taxon>Diplostraca</taxon>
        <taxon>Cladocera</taxon>
        <taxon>Anomopoda</taxon>
        <taxon>Daphniidae</taxon>
        <taxon>Daphnia</taxon>
    </lineage>
</organism>
<dbReference type="AlphaFoldDB" id="E9FS57"/>
<keyword evidence="6 20" id="KW-1133">Transmembrane helix</keyword>
<gene>
    <name evidence="24" type="ORF">DAPPUDRAFT_309661</name>
</gene>
<evidence type="ECO:0000256" key="17">
    <source>
        <dbReference type="PIRSR" id="PIRSR601508-1"/>
    </source>
</evidence>
<dbReference type="FunFam" id="3.40.190.10:FF:000001">
    <property type="entry name" value="Glutamate receptor ionotropic, kainate 2"/>
    <property type="match status" value="1"/>
</dbReference>
<dbReference type="Pfam" id="PF01094">
    <property type="entry name" value="ANF_receptor"/>
    <property type="match status" value="1"/>
</dbReference>
<feature type="binding site" evidence="17">
    <location>
        <position position="754"/>
    </location>
    <ligand>
        <name>L-glutamate</name>
        <dbReference type="ChEBI" id="CHEBI:29985"/>
    </ligand>
</feature>
<evidence type="ECO:0000256" key="15">
    <source>
        <dbReference type="ARBA" id="ARBA00034104"/>
    </source>
</evidence>
<dbReference type="InParanoid" id="E9FS57"/>
<evidence type="ECO:0000256" key="13">
    <source>
        <dbReference type="ARBA" id="ARBA00023286"/>
    </source>
</evidence>
<accession>E9FS57</accession>
<dbReference type="OMA" id="EYQLRMG"/>
<dbReference type="SUPFAM" id="SSF53822">
    <property type="entry name" value="Periplasmic binding protein-like I"/>
    <property type="match status" value="1"/>
</dbReference>
<dbReference type="GO" id="GO:0008328">
    <property type="term" value="C:ionotropic glutamate receptor complex"/>
    <property type="evidence" value="ECO:0007669"/>
    <property type="project" value="UniProtKB-ARBA"/>
</dbReference>
<reference evidence="24 25" key="1">
    <citation type="journal article" date="2011" name="Science">
        <title>The ecoresponsive genome of Daphnia pulex.</title>
        <authorList>
            <person name="Colbourne J.K."/>
            <person name="Pfrender M.E."/>
            <person name="Gilbert D."/>
            <person name="Thomas W.K."/>
            <person name="Tucker A."/>
            <person name="Oakley T.H."/>
            <person name="Tokishita S."/>
            <person name="Aerts A."/>
            <person name="Arnold G.J."/>
            <person name="Basu M.K."/>
            <person name="Bauer D.J."/>
            <person name="Caceres C.E."/>
            <person name="Carmel L."/>
            <person name="Casola C."/>
            <person name="Choi J.H."/>
            <person name="Detter J.C."/>
            <person name="Dong Q."/>
            <person name="Dusheyko S."/>
            <person name="Eads B.D."/>
            <person name="Frohlich T."/>
            <person name="Geiler-Samerotte K.A."/>
            <person name="Gerlach D."/>
            <person name="Hatcher P."/>
            <person name="Jogdeo S."/>
            <person name="Krijgsveld J."/>
            <person name="Kriventseva E.V."/>
            <person name="Kultz D."/>
            <person name="Laforsch C."/>
            <person name="Lindquist E."/>
            <person name="Lopez J."/>
            <person name="Manak J.R."/>
            <person name="Muller J."/>
            <person name="Pangilinan J."/>
            <person name="Patwardhan R.P."/>
            <person name="Pitluck S."/>
            <person name="Pritham E.J."/>
            <person name="Rechtsteiner A."/>
            <person name="Rho M."/>
            <person name="Rogozin I.B."/>
            <person name="Sakarya O."/>
            <person name="Salamov A."/>
            <person name="Schaack S."/>
            <person name="Shapiro H."/>
            <person name="Shiga Y."/>
            <person name="Skalitzky C."/>
            <person name="Smith Z."/>
            <person name="Souvorov A."/>
            <person name="Sung W."/>
            <person name="Tang Z."/>
            <person name="Tsuchiya D."/>
            <person name="Tu H."/>
            <person name="Vos H."/>
            <person name="Wang M."/>
            <person name="Wolf Y.I."/>
            <person name="Yamagata H."/>
            <person name="Yamada T."/>
            <person name="Ye Y."/>
            <person name="Shaw J.R."/>
            <person name="Andrews J."/>
            <person name="Crease T.J."/>
            <person name="Tang H."/>
            <person name="Lucas S.M."/>
            <person name="Robertson H.M."/>
            <person name="Bork P."/>
            <person name="Koonin E.V."/>
            <person name="Zdobnov E.M."/>
            <person name="Grigoriev I.V."/>
            <person name="Lynch M."/>
            <person name="Boore J.L."/>
        </authorList>
    </citation>
    <scope>NUCLEOTIDE SEQUENCE [LARGE SCALE GENOMIC DNA]</scope>
</reference>
<evidence type="ECO:0000256" key="3">
    <source>
        <dbReference type="ARBA" id="ARBA00022475"/>
    </source>
</evidence>
<feature type="binding site" evidence="17">
    <location>
        <position position="532"/>
    </location>
    <ligand>
        <name>L-glutamate</name>
        <dbReference type="ChEBI" id="CHEBI:29985"/>
    </ligand>
</feature>
<evidence type="ECO:0000256" key="14">
    <source>
        <dbReference type="ARBA" id="ARBA00023303"/>
    </source>
</evidence>
<keyword evidence="9 20" id="KW-0472">Membrane</keyword>
<dbReference type="EMBL" id="GL732523">
    <property type="protein sequence ID" value="EFX90374.1"/>
    <property type="molecule type" value="Genomic_DNA"/>
</dbReference>
<evidence type="ECO:0000256" key="8">
    <source>
        <dbReference type="ARBA" id="ARBA00023065"/>
    </source>
</evidence>
<feature type="binding site" evidence="17">
    <location>
        <position position="704"/>
    </location>
    <ligand>
        <name>L-glutamate</name>
        <dbReference type="ChEBI" id="CHEBI:29985"/>
    </ligand>
</feature>
<keyword evidence="12" id="KW-0628">Postsynaptic cell membrane</keyword>
<dbReference type="GO" id="GO:1904315">
    <property type="term" value="F:transmitter-gated monoatomic ion channel activity involved in regulation of postsynaptic membrane potential"/>
    <property type="evidence" value="ECO:0000318"/>
    <property type="project" value="GO_Central"/>
</dbReference>
<comment type="similarity">
    <text evidence="1">Belongs to the glutamate-gated ion channel (TC 1.A.10.1) family.</text>
</comment>
<feature type="domain" description="Ionotropic glutamate receptor C-terminal" evidence="22">
    <location>
        <begin position="446"/>
        <end position="817"/>
    </location>
</feature>
<dbReference type="Pfam" id="PF00060">
    <property type="entry name" value="Lig_chan"/>
    <property type="match status" value="1"/>
</dbReference>
<dbReference type="GO" id="GO:0005886">
    <property type="term" value="C:plasma membrane"/>
    <property type="evidence" value="ECO:0000318"/>
    <property type="project" value="GO_Central"/>
</dbReference>
<keyword evidence="5 21" id="KW-0732">Signal</keyword>
<keyword evidence="7" id="KW-0770">Synapse</keyword>
<evidence type="ECO:0000259" key="22">
    <source>
        <dbReference type="SMART" id="SM00079"/>
    </source>
</evidence>
<feature type="binding site" evidence="17">
    <location>
        <position position="537"/>
    </location>
    <ligand>
        <name>L-glutamate</name>
        <dbReference type="ChEBI" id="CHEBI:29985"/>
    </ligand>
</feature>
<evidence type="ECO:0000256" key="10">
    <source>
        <dbReference type="ARBA" id="ARBA00023170"/>
    </source>
</evidence>
<dbReference type="GO" id="GO:0004970">
    <property type="term" value="F:glutamate-gated receptor activity"/>
    <property type="evidence" value="ECO:0007669"/>
    <property type="project" value="UniProtKB-ARBA"/>
</dbReference>
<feature type="transmembrane region" description="Helical" evidence="20">
    <location>
        <begin position="840"/>
        <end position="862"/>
    </location>
</feature>
<keyword evidence="25" id="KW-1185">Reference proteome</keyword>
<evidence type="ECO:0000256" key="18">
    <source>
        <dbReference type="PIRSR" id="PIRSR601508-2"/>
    </source>
</evidence>
<feature type="transmembrane region" description="Helical" evidence="20">
    <location>
        <begin position="615"/>
        <end position="634"/>
    </location>
</feature>
<dbReference type="Gene3D" id="3.40.50.2300">
    <property type="match status" value="2"/>
</dbReference>
<feature type="domain" description="Ionotropic glutamate receptor L-glutamate and glycine-binding" evidence="23">
    <location>
        <begin position="456"/>
        <end position="521"/>
    </location>
</feature>
<dbReference type="FunFam" id="3.40.190.10:FF:000061">
    <property type="entry name" value="Glutamate receptor, ionotropic kainate"/>
    <property type="match status" value="1"/>
</dbReference>
<dbReference type="Pfam" id="PF10613">
    <property type="entry name" value="Lig_chan-Glu_bd"/>
    <property type="match status" value="1"/>
</dbReference>
<feature type="site" description="Interaction with the cone snail toxin Con-ikot-ikot" evidence="18">
    <location>
        <position position="709"/>
    </location>
</feature>
<name>E9FS57_DAPPU</name>
<evidence type="ECO:0000256" key="19">
    <source>
        <dbReference type="PIRSR" id="PIRSR601508-3"/>
    </source>
</evidence>
<evidence type="ECO:0000256" key="1">
    <source>
        <dbReference type="ARBA" id="ARBA00008685"/>
    </source>
</evidence>
<dbReference type="PANTHER" id="PTHR18966">
    <property type="entry name" value="IONOTROPIC GLUTAMATE RECEPTOR"/>
    <property type="match status" value="1"/>
</dbReference>
<keyword evidence="13" id="KW-1071">Ligand-gated ion channel</keyword>
<dbReference type="InterPro" id="IPR001828">
    <property type="entry name" value="ANF_lig-bd_rcpt"/>
</dbReference>
<feature type="binding site" evidence="17">
    <location>
        <position position="703"/>
    </location>
    <ligand>
        <name>L-glutamate</name>
        <dbReference type="ChEBI" id="CHEBI:29985"/>
    </ligand>
</feature>
<evidence type="ECO:0000256" key="11">
    <source>
        <dbReference type="ARBA" id="ARBA00023180"/>
    </source>
</evidence>
<evidence type="ECO:0000256" key="9">
    <source>
        <dbReference type="ARBA" id="ARBA00023136"/>
    </source>
</evidence>
<keyword evidence="10" id="KW-0675">Receptor</keyword>
<dbReference type="GO" id="GO:0098839">
    <property type="term" value="C:postsynaptic density membrane"/>
    <property type="evidence" value="ECO:0000318"/>
    <property type="project" value="GO_Central"/>
</dbReference>
<feature type="site" description="Crucial to convey clamshell closure to channel opening" evidence="18">
    <location>
        <position position="682"/>
    </location>
</feature>
<dbReference type="InterPro" id="IPR028082">
    <property type="entry name" value="Peripla_BP_I"/>
</dbReference>
<dbReference type="eggNOG" id="KOG1052">
    <property type="taxonomic scope" value="Eukaryota"/>
</dbReference>
<keyword evidence="4 20" id="KW-0812">Transmembrane</keyword>
<dbReference type="STRING" id="6669.E9FS57"/>
<dbReference type="OrthoDB" id="5984008at2759"/>
<dbReference type="PhylomeDB" id="E9FS57"/>
<evidence type="ECO:0000313" key="24">
    <source>
        <dbReference type="EMBL" id="EFX90374.1"/>
    </source>
</evidence>
<protein>
    <recommendedName>
        <fullName evidence="16">Glutamate receptor 1</fullName>
    </recommendedName>
</protein>
<evidence type="ECO:0000256" key="21">
    <source>
        <dbReference type="SAM" id="SignalP"/>
    </source>
</evidence>
<dbReference type="InterPro" id="IPR001320">
    <property type="entry name" value="Iontro_rcpt_C"/>
</dbReference>
<keyword evidence="8" id="KW-0406">Ion transport</keyword>
<dbReference type="HOGENOM" id="CLU_007257_1_1_1"/>